<dbReference type="InterPro" id="IPR035439">
    <property type="entry name" value="UPF0145_dom_sf"/>
</dbReference>
<dbReference type="RefSeq" id="WP_058258865.1">
    <property type="nucleotide sequence ID" value="NZ_DUPS01000032.1"/>
</dbReference>
<organism evidence="3 4">
    <name type="scientific">Herbinix luporum</name>
    <dbReference type="NCBI Taxonomy" id="1679721"/>
    <lineage>
        <taxon>Bacteria</taxon>
        <taxon>Bacillati</taxon>
        <taxon>Bacillota</taxon>
        <taxon>Clostridia</taxon>
        <taxon>Lachnospirales</taxon>
        <taxon>Lachnospiraceae</taxon>
        <taxon>Herbinix</taxon>
    </lineage>
</organism>
<dbReference type="HAMAP" id="MF_00338">
    <property type="entry name" value="UPF0145"/>
    <property type="match status" value="1"/>
</dbReference>
<proteinExistence type="inferred from homology"/>
<dbReference type="SUPFAM" id="SSF117782">
    <property type="entry name" value="YbjQ-like"/>
    <property type="match status" value="1"/>
</dbReference>
<evidence type="ECO:0000256" key="2">
    <source>
        <dbReference type="HAMAP-Rule" id="MF_00338"/>
    </source>
</evidence>
<dbReference type="PANTHER" id="PTHR34068:SF1">
    <property type="entry name" value="UPF0145 PROTEIN YBJQ"/>
    <property type="match status" value="1"/>
</dbReference>
<dbReference type="InterPro" id="IPR002765">
    <property type="entry name" value="UPF0145_YbjQ-like"/>
</dbReference>
<dbReference type="OrthoDB" id="9796448at2"/>
<evidence type="ECO:0000313" key="3">
    <source>
        <dbReference type="EMBL" id="CUH93632.1"/>
    </source>
</evidence>
<comment type="similarity">
    <text evidence="1 2">Belongs to the UPF0145 family.</text>
</comment>
<dbReference type="NCBIfam" id="NF002224">
    <property type="entry name" value="PRK01119.1"/>
    <property type="match status" value="1"/>
</dbReference>
<keyword evidence="4" id="KW-1185">Reference proteome</keyword>
<evidence type="ECO:0000313" key="4">
    <source>
        <dbReference type="Proteomes" id="UP000196053"/>
    </source>
</evidence>
<dbReference type="EMBL" id="LN879430">
    <property type="protein sequence ID" value="CUH93632.1"/>
    <property type="molecule type" value="Genomic_DNA"/>
</dbReference>
<dbReference type="PANTHER" id="PTHR34068">
    <property type="entry name" value="UPF0145 PROTEIN YBJQ"/>
    <property type="match status" value="1"/>
</dbReference>
<dbReference type="Pfam" id="PF01906">
    <property type="entry name" value="YbjQ_1"/>
    <property type="match status" value="1"/>
</dbReference>
<protein>
    <recommendedName>
        <fullName evidence="2">UPF0145 protein SD1D_2097</fullName>
    </recommendedName>
</protein>
<evidence type="ECO:0000256" key="1">
    <source>
        <dbReference type="ARBA" id="ARBA00010751"/>
    </source>
</evidence>
<gene>
    <name evidence="3" type="ORF">SD1D_2097</name>
</gene>
<reference evidence="4" key="1">
    <citation type="submission" date="2015-09" db="EMBL/GenBank/DDBJ databases">
        <authorList>
            <person name="Wibberg D."/>
        </authorList>
    </citation>
    <scope>NUCLEOTIDE SEQUENCE [LARGE SCALE GENOMIC DNA]</scope>
    <source>
        <strain evidence="4">SD1D</strain>
    </source>
</reference>
<dbReference type="KEGG" id="hsd:SD1D_2097"/>
<sequence length="106" mass="11264">MIITTTPSVEGKEIEAYLDIVFGEVISGVNFLKDFKAGLSNFFGGRSSSYEDELIHARQQAIAEMKQRAAALGANAIVGVDIDYEVLGSDNGMLMVTASGTAVCVK</sequence>
<accession>A0A0K8J8H6</accession>
<dbReference type="Gene3D" id="3.30.110.70">
    <property type="entry name" value="Hypothetical protein apc22750. Chain B"/>
    <property type="match status" value="1"/>
</dbReference>
<dbReference type="Proteomes" id="UP000196053">
    <property type="component" value="Chromosome I"/>
</dbReference>
<name>A0A0K8J8H6_9FIRM</name>
<dbReference type="AlphaFoldDB" id="A0A0K8J8H6"/>